<gene>
    <name evidence="2" type="primary">fdhD</name>
    <name evidence="2" type="ORF">GJG86_05120</name>
</gene>
<dbReference type="GO" id="GO:0016783">
    <property type="term" value="F:sulfurtransferase activity"/>
    <property type="evidence" value="ECO:0007669"/>
    <property type="project" value="InterPro"/>
</dbReference>
<protein>
    <submittedName>
        <fullName evidence="2">Formate dehydrogenase accessory sulfurtransferase FdhD</fullName>
    </submittedName>
</protein>
<evidence type="ECO:0000313" key="2">
    <source>
        <dbReference type="EMBL" id="MRX81869.1"/>
    </source>
</evidence>
<dbReference type="Proteomes" id="UP000438093">
    <property type="component" value="Unassembled WGS sequence"/>
</dbReference>
<reference evidence="3" key="1">
    <citation type="submission" date="2019-08" db="EMBL/GenBank/DDBJ databases">
        <title>Arthrobacter sp. nov., isolated from plateau pika and Tibetan wild ass.</title>
        <authorList>
            <person name="Ge Y."/>
        </authorList>
    </citation>
    <scope>NUCLEOTIDE SEQUENCE [LARGE SCALE GENOMIC DNA]</scope>
    <source>
        <strain evidence="3">HF-4214</strain>
    </source>
</reference>
<dbReference type="InterPro" id="IPR003786">
    <property type="entry name" value="FdhD"/>
</dbReference>
<dbReference type="Gene3D" id="3.40.140.10">
    <property type="entry name" value="Cytidine Deaminase, domain 2"/>
    <property type="match status" value="1"/>
</dbReference>
<evidence type="ECO:0000256" key="1">
    <source>
        <dbReference type="SAM" id="MobiDB-lite"/>
    </source>
</evidence>
<dbReference type="Gene3D" id="3.10.20.10">
    <property type="match status" value="1"/>
</dbReference>
<dbReference type="PANTHER" id="PTHR30592:SF4">
    <property type="entry name" value="SULFUR CARRIER PROTEIN FDHD"/>
    <property type="match status" value="1"/>
</dbReference>
<evidence type="ECO:0000313" key="3">
    <source>
        <dbReference type="Proteomes" id="UP000438093"/>
    </source>
</evidence>
<organism evidence="2 3">
    <name type="scientific">Eggerthella guodeyinii</name>
    <dbReference type="NCBI Taxonomy" id="2690837"/>
    <lineage>
        <taxon>Bacteria</taxon>
        <taxon>Bacillati</taxon>
        <taxon>Actinomycetota</taxon>
        <taxon>Coriobacteriia</taxon>
        <taxon>Eggerthellales</taxon>
        <taxon>Eggerthellaceae</taxon>
        <taxon>Eggerthella</taxon>
    </lineage>
</organism>
<dbReference type="NCBIfam" id="TIGR00129">
    <property type="entry name" value="fdhD_narQ"/>
    <property type="match status" value="1"/>
</dbReference>
<keyword evidence="2" id="KW-0808">Transferase</keyword>
<accession>A0A6N7RKT1</accession>
<dbReference type="PANTHER" id="PTHR30592">
    <property type="entry name" value="FORMATE DEHYDROGENASE"/>
    <property type="match status" value="1"/>
</dbReference>
<dbReference type="InterPro" id="IPR016193">
    <property type="entry name" value="Cytidine_deaminase-like"/>
</dbReference>
<dbReference type="AlphaFoldDB" id="A0A6N7RKT1"/>
<proteinExistence type="predicted"/>
<dbReference type="SUPFAM" id="SSF53927">
    <property type="entry name" value="Cytidine deaminase-like"/>
    <property type="match status" value="1"/>
</dbReference>
<sequence length="286" mass="30338">MERFVGACAPKSRERGAAASTMPRLPRDAELETFPRASVPVVEYGKGTMRRAARNAICERELTLVANGERLVTLLCSDAALRELAYGFLYGEGIIESLSDVRSCSIDKSSMTASFDLTAPVCRPDCLTISSGFGGKMLNALAVELPRSCVDAEATCERAFAMADLTKAVGTMRSFSREYTITRGIHCSALFRRGAPLASFEDIGRHNTFDKLAGCCLLEEQDAGGTLLTTTGRISSEMVRKASRLGVSGIASLSGPTDKAIALAQGAGMLLAGYVTEASACVYAGM</sequence>
<keyword evidence="3" id="KW-1185">Reference proteome</keyword>
<dbReference type="PIRSF" id="PIRSF015626">
    <property type="entry name" value="FdhD"/>
    <property type="match status" value="1"/>
</dbReference>
<feature type="region of interest" description="Disordered" evidence="1">
    <location>
        <begin position="1"/>
        <end position="23"/>
    </location>
</feature>
<dbReference type="EMBL" id="VTFY01000002">
    <property type="protein sequence ID" value="MRX81869.1"/>
    <property type="molecule type" value="Genomic_DNA"/>
</dbReference>
<name>A0A6N7RKT1_9ACTN</name>
<comment type="caution">
    <text evidence="2">The sequence shown here is derived from an EMBL/GenBank/DDBJ whole genome shotgun (WGS) entry which is preliminary data.</text>
</comment>
<dbReference type="Pfam" id="PF02634">
    <property type="entry name" value="FdhD-NarQ"/>
    <property type="match status" value="1"/>
</dbReference>